<organism evidence="2 3">
    <name type="scientific">Burkholderia ubonensis</name>
    <dbReference type="NCBI Taxonomy" id="101571"/>
    <lineage>
        <taxon>Bacteria</taxon>
        <taxon>Pseudomonadati</taxon>
        <taxon>Pseudomonadota</taxon>
        <taxon>Betaproteobacteria</taxon>
        <taxon>Burkholderiales</taxon>
        <taxon>Burkholderiaceae</taxon>
        <taxon>Burkholderia</taxon>
        <taxon>Burkholderia cepacia complex</taxon>
    </lineage>
</organism>
<feature type="region of interest" description="Disordered" evidence="1">
    <location>
        <begin position="940"/>
        <end position="963"/>
    </location>
</feature>
<reference evidence="2 3" key="1">
    <citation type="submission" date="2015-12" db="EMBL/GenBank/DDBJ databases">
        <title>Diversity of Burkholderia near neighbor genomes.</title>
        <authorList>
            <person name="Sahl J."/>
            <person name="Wagner D."/>
            <person name="Keim P."/>
        </authorList>
    </citation>
    <scope>NUCLEOTIDE SEQUENCE [LARGE SCALE GENOMIC DNA]</scope>
    <source>
        <strain evidence="2 3">MSMB0783</strain>
    </source>
</reference>
<sequence>MHRQLSDIARSADSTVSVVTIEYDIREDQPEGTDVFVLDTSSLTLIEKLVSNRFSNLSQIDARTIAEFSGGNARIALALAGTVQKNDAVAGLSDAELFQRLFHQRHDHDASLLSIAQACSLLYSFEGEKLSGEGAELSILGDLIGKSGEEVFGGVAELKRRDLLQERGPWRAVLPHAIANRLAVTALQNIPRSKLLSRLVENASPRVLRSFSRRLGYLDGSKEARAIVQSWLASDGLLADIPNLNALGRAMLDNIAPVMPEGVLFALENALTAGSEDVLAKCNHFIRLLRSLAYDEAYFERAVSLLVKFARLPGKKQSDGDAANVVESLFHIVLSGTHAPLELRLKVVDGLLRSIDAAEQDIGVNALRAMLKTGHFSSTYGFEFGARSRDYGYHPRTGQDVHDWFSAALSLAEPFALLETSLGERVREAIAAEFRGLWAEATVVDELDRLSRAIAAHRFWREGWIAVRRTRIYDGAGLPAEIRTRLTALEEFLRPKDLIDKVRGVVLGSNGDSVDLDDPNDFESDRYAEAAARAAAAVEHLGRDVAADVEAFRTLLPDLIGKNSHNVAGFGRGLALAADKPSEVWSAMADQVAITEKPSVGLLSGFLDAVQRRDRAEADAILDEALDDPRLAEWFPVVQASAIIDDKALGRLHRALQYGKAPIERFFSLAYGRTCDVIPGPALKHLVLAIGERPGGTAVAVEILSMRLHSDHSERKTSVPEVAEAGRELLAAYRFHRGNGRATMEDHELAVVVREALIDDKGKSIARKLCRDLLAAIASYETDIHEHSELVSALFQVRPVDVLDEFFSGDDKSKTSSIRLLRDLPRFHKNPMNVVPDDVVLGWCDMDPEARYPLVAAVALLFKRPNEKEPHEWTNLTRQLLLRAPDPEAVLNEIVSRLHSSSYSGSLATKLESRLTLLNRLDSSAVPALAAPLSKAKGELEKRIQMERQRETEEGRALSGRFE</sequence>
<dbReference type="Proteomes" id="UP000243680">
    <property type="component" value="Chromosome 1"/>
</dbReference>
<dbReference type="EMBL" id="CP013420">
    <property type="protein sequence ID" value="AOJ74083.1"/>
    <property type="molecule type" value="Genomic_DNA"/>
</dbReference>
<protein>
    <submittedName>
        <fullName evidence="2">Uncharacterized protein</fullName>
    </submittedName>
</protein>
<evidence type="ECO:0000313" key="2">
    <source>
        <dbReference type="EMBL" id="AOJ74083.1"/>
    </source>
</evidence>
<accession>A0A1B4LA77</accession>
<name>A0A1B4LA77_9BURK</name>
<evidence type="ECO:0000256" key="1">
    <source>
        <dbReference type="SAM" id="MobiDB-lite"/>
    </source>
</evidence>
<proteinExistence type="predicted"/>
<dbReference type="AlphaFoldDB" id="A0A1B4LA77"/>
<gene>
    <name evidence="2" type="ORF">WJ35_02645</name>
</gene>
<evidence type="ECO:0000313" key="3">
    <source>
        <dbReference type="Proteomes" id="UP000243680"/>
    </source>
</evidence>